<comment type="caution">
    <text evidence="3">The sequence shown here is derived from an EMBL/GenBank/DDBJ whole genome shotgun (WGS) entry which is preliminary data.</text>
</comment>
<keyword evidence="1" id="KW-1133">Transmembrane helix</keyword>
<evidence type="ECO:0000256" key="1">
    <source>
        <dbReference type="SAM" id="Phobius"/>
    </source>
</evidence>
<keyword evidence="2" id="KW-0732">Signal</keyword>
<sequence>MIKAKISQFLNFSISTAVLLLAKSAFAGIPLDNAPGINLTIQDVLRIITGLACWISSVALVFIVVAVVYFGVKFLMAQGDPTKLTNAKNSFLWGLVGILVILGTYTIIATVAYNLGITNLSLIIPLKCPAF</sequence>
<feature type="transmembrane region" description="Helical" evidence="1">
    <location>
        <begin position="47"/>
        <end position="70"/>
    </location>
</feature>
<dbReference type="EMBL" id="MGJV01000029">
    <property type="protein sequence ID" value="OGN13979.1"/>
    <property type="molecule type" value="Genomic_DNA"/>
</dbReference>
<protein>
    <recommendedName>
        <fullName evidence="5">DUF5671 domain-containing protein</fullName>
    </recommendedName>
</protein>
<dbReference type="AlphaFoldDB" id="A0A1F8FNT7"/>
<evidence type="ECO:0000256" key="2">
    <source>
        <dbReference type="SAM" id="SignalP"/>
    </source>
</evidence>
<evidence type="ECO:0000313" key="3">
    <source>
        <dbReference type="EMBL" id="OGN13979.1"/>
    </source>
</evidence>
<keyword evidence="1" id="KW-0472">Membrane</keyword>
<feature type="signal peptide" evidence="2">
    <location>
        <begin position="1"/>
        <end position="27"/>
    </location>
</feature>
<reference evidence="3 4" key="1">
    <citation type="journal article" date="2016" name="Nat. Commun.">
        <title>Thousands of microbial genomes shed light on interconnected biogeochemical processes in an aquifer system.</title>
        <authorList>
            <person name="Anantharaman K."/>
            <person name="Brown C.T."/>
            <person name="Hug L.A."/>
            <person name="Sharon I."/>
            <person name="Castelle C.J."/>
            <person name="Probst A.J."/>
            <person name="Thomas B.C."/>
            <person name="Singh A."/>
            <person name="Wilkins M.J."/>
            <person name="Karaoz U."/>
            <person name="Brodie E.L."/>
            <person name="Williams K.H."/>
            <person name="Hubbard S.S."/>
            <person name="Banfield J.F."/>
        </authorList>
    </citation>
    <scope>NUCLEOTIDE SEQUENCE [LARGE SCALE GENOMIC DNA]</scope>
</reference>
<keyword evidence="1" id="KW-0812">Transmembrane</keyword>
<gene>
    <name evidence="3" type="ORF">A3J47_04265</name>
</gene>
<evidence type="ECO:0008006" key="5">
    <source>
        <dbReference type="Google" id="ProtNLM"/>
    </source>
</evidence>
<proteinExistence type="predicted"/>
<accession>A0A1F8FNT7</accession>
<dbReference type="Pfam" id="PF18895">
    <property type="entry name" value="T4SS_pilin"/>
    <property type="match status" value="1"/>
</dbReference>
<dbReference type="InterPro" id="IPR043993">
    <property type="entry name" value="T4SS_pilin"/>
</dbReference>
<organism evidence="3 4">
    <name type="scientific">Candidatus Yanofskybacteria bacterium RIFCSPHIGHO2_02_FULL_43_22</name>
    <dbReference type="NCBI Taxonomy" id="1802681"/>
    <lineage>
        <taxon>Bacteria</taxon>
        <taxon>Candidatus Yanofskyibacteriota</taxon>
    </lineage>
</organism>
<feature type="transmembrane region" description="Helical" evidence="1">
    <location>
        <begin position="91"/>
        <end position="113"/>
    </location>
</feature>
<evidence type="ECO:0000313" key="4">
    <source>
        <dbReference type="Proteomes" id="UP000176581"/>
    </source>
</evidence>
<name>A0A1F8FNT7_9BACT</name>
<feature type="chain" id="PRO_5009535558" description="DUF5671 domain-containing protein" evidence="2">
    <location>
        <begin position="28"/>
        <end position="131"/>
    </location>
</feature>
<dbReference type="Proteomes" id="UP000176581">
    <property type="component" value="Unassembled WGS sequence"/>
</dbReference>